<feature type="transmembrane region" description="Helical" evidence="4">
    <location>
        <begin position="135"/>
        <end position="151"/>
    </location>
</feature>
<reference evidence="6" key="1">
    <citation type="journal article" date="2017" name="Genome Announc.">
        <title>Whole-Genome Sequence of Photobacterium damselae subsp. piscicida Strain 91-197, Isolated from Hybrid Striped Bass (Morone sp.) in the United States.</title>
        <authorList>
            <person name="Teru Y."/>
            <person name="Hikima J."/>
            <person name="Kono T."/>
            <person name="Sakai M."/>
            <person name="Takano T."/>
            <person name="Hawke J.P."/>
            <person name="Takeyama H."/>
            <person name="Aoki T."/>
        </authorList>
    </citation>
    <scope>NUCLEOTIDE SEQUENCE</scope>
    <source>
        <strain evidence="6">91-197</strain>
    </source>
</reference>
<dbReference type="EMBL" id="CP061855">
    <property type="protein sequence ID" value="QOD58564.1"/>
    <property type="molecule type" value="Genomic_DNA"/>
</dbReference>
<dbReference type="PANTHER" id="PTHR45138:SF9">
    <property type="entry name" value="DIGUANYLATE CYCLASE DGCM-RELATED"/>
    <property type="match status" value="1"/>
</dbReference>
<reference evidence="8" key="2">
    <citation type="submission" date="2017-05" db="EMBL/GenBank/DDBJ databases">
        <title>Whole genome sequence of fish pathogenic bacteria, Photobacterium damselae subsp. piscicida, strain 91-197, isolated from hybrid striped bass (Morone sp.) in USA.</title>
        <authorList>
            <person name="Teru Y."/>
            <person name="Hikima J."/>
            <person name="Kono T."/>
            <person name="Sakai M."/>
            <person name="Takano T."/>
            <person name="Hawke J.P."/>
            <person name="Takeyama H."/>
            <person name="Aoki T."/>
        </authorList>
    </citation>
    <scope>NUCLEOTIDE SEQUENCE [LARGE SCALE GENOMIC DNA]</scope>
    <source>
        <strain evidence="8">91-197</strain>
    </source>
</reference>
<dbReference type="EC" id="2.7.7.65" evidence="2"/>
<feature type="transmembrane region" description="Helical" evidence="4">
    <location>
        <begin position="21"/>
        <end position="39"/>
    </location>
</feature>
<accession>A0A1Q9GZL9</accession>
<evidence type="ECO:0000256" key="2">
    <source>
        <dbReference type="ARBA" id="ARBA00012528"/>
    </source>
</evidence>
<organism evidence="7 9">
    <name type="scientific">Photobacterium damsela subsp. piscicida</name>
    <name type="common">Pasteurella piscicida</name>
    <dbReference type="NCBI Taxonomy" id="38294"/>
    <lineage>
        <taxon>Bacteria</taxon>
        <taxon>Pseudomonadati</taxon>
        <taxon>Pseudomonadota</taxon>
        <taxon>Gammaproteobacteria</taxon>
        <taxon>Vibrionales</taxon>
        <taxon>Vibrionaceae</taxon>
        <taxon>Photobacterium</taxon>
    </lineage>
</organism>
<feature type="transmembrane region" description="Helical" evidence="4">
    <location>
        <begin position="88"/>
        <end position="104"/>
    </location>
</feature>
<dbReference type="InterPro" id="IPR033444">
    <property type="entry name" value="MASE5"/>
</dbReference>
<name>A0A1Q9GZL9_PHODP</name>
<sequence>MTTLLLRNNLDKATYKNLRQGIRWCSVISLIVMTMMLFTLKTMSIDKELFDWEPSSYQYSFQLVIYVVGLFSFSSTPRRYWRYECDTYAILFGLSWAIAIYHIAIIYQSFLSASIFANLLMMASLLALYSRAQTLYLAVTPIFLISSWSYFVRDDYAILIALQETTATILIIETGRRILSQWFTRSVERDVENKRLLNELTQLASRDQLTNLYNRRFFEYEIDKQTTQAKRYNIPFSVILIDIDYFKRYNDALGHLQGDECLKIVAKVLNASLLRGADSVSRYGGEEFVVILPNTDIDGAILVAERIQSNMAKMVIPHPDSEISNVVILSQGIATWNNHRGPTQLIKEADNHLYQAKELGRAQYKAA</sequence>
<evidence type="ECO:0000256" key="1">
    <source>
        <dbReference type="ARBA" id="ARBA00001946"/>
    </source>
</evidence>
<dbReference type="Pfam" id="PF00990">
    <property type="entry name" value="GGDEF"/>
    <property type="match status" value="1"/>
</dbReference>
<evidence type="ECO:0000259" key="5">
    <source>
        <dbReference type="PROSITE" id="PS50887"/>
    </source>
</evidence>
<dbReference type="GO" id="GO:0005886">
    <property type="term" value="C:plasma membrane"/>
    <property type="evidence" value="ECO:0007669"/>
    <property type="project" value="TreeGrafter"/>
</dbReference>
<dbReference type="RefSeq" id="WP_044178280.1">
    <property type="nucleotide sequence ID" value="NZ_AP018046.1"/>
</dbReference>
<dbReference type="NCBIfam" id="TIGR00254">
    <property type="entry name" value="GGDEF"/>
    <property type="match status" value="1"/>
</dbReference>
<dbReference type="GO" id="GO:1902201">
    <property type="term" value="P:negative regulation of bacterial-type flagellum-dependent cell motility"/>
    <property type="evidence" value="ECO:0007669"/>
    <property type="project" value="TreeGrafter"/>
</dbReference>
<dbReference type="Proteomes" id="UP000218676">
    <property type="component" value="Chromosome 2"/>
</dbReference>
<gene>
    <name evidence="7" type="ORF">IC627_17175</name>
    <name evidence="6" type="ORF">PDPUS_2_00357</name>
</gene>
<dbReference type="InterPro" id="IPR043128">
    <property type="entry name" value="Rev_trsase/Diguanyl_cyclase"/>
</dbReference>
<keyword evidence="4" id="KW-0812">Transmembrane</keyword>
<keyword evidence="4" id="KW-0472">Membrane</keyword>
<dbReference type="Proteomes" id="UP000516656">
    <property type="component" value="Chromosome 2"/>
</dbReference>
<protein>
    <recommendedName>
        <fullName evidence="2">diguanylate cyclase</fullName>
        <ecNumber evidence="2">2.7.7.65</ecNumber>
    </recommendedName>
</protein>
<reference evidence="7 9" key="3">
    <citation type="submission" date="2020-09" db="EMBL/GenBank/DDBJ databases">
        <title>Complete, closed and curated genome sequences of Photobacterium damselae subsp. piscicida isolates from Australia indicate localised evolution and additional plasmid-borne pathogenicity mechanisms.</title>
        <authorList>
            <person name="Baseggio L."/>
            <person name="Silayeva O."/>
            <person name="Buller N."/>
            <person name="Landos M."/>
            <person name="Engelstaedter J."/>
            <person name="Barnes A.C."/>
        </authorList>
    </citation>
    <scope>NUCLEOTIDE SEQUENCE [LARGE SCALE GENOMIC DNA]</scope>
    <source>
        <strain evidence="7 9">AS-16-0540-1</strain>
    </source>
</reference>
<dbReference type="GO" id="GO:0052621">
    <property type="term" value="F:diguanylate cyclase activity"/>
    <property type="evidence" value="ECO:0007669"/>
    <property type="project" value="UniProtKB-EC"/>
</dbReference>
<evidence type="ECO:0000256" key="3">
    <source>
        <dbReference type="ARBA" id="ARBA00034247"/>
    </source>
</evidence>
<dbReference type="SMART" id="SM00267">
    <property type="entry name" value="GGDEF"/>
    <property type="match status" value="1"/>
</dbReference>
<dbReference type="InterPro" id="IPR050469">
    <property type="entry name" value="Diguanylate_Cyclase"/>
</dbReference>
<feature type="transmembrane region" description="Helical" evidence="4">
    <location>
        <begin position="110"/>
        <end position="128"/>
    </location>
</feature>
<dbReference type="CDD" id="cd01949">
    <property type="entry name" value="GGDEF"/>
    <property type="match status" value="1"/>
</dbReference>
<dbReference type="Gene3D" id="3.30.70.270">
    <property type="match status" value="1"/>
</dbReference>
<evidence type="ECO:0000313" key="9">
    <source>
        <dbReference type="Proteomes" id="UP000516656"/>
    </source>
</evidence>
<dbReference type="InterPro" id="IPR000160">
    <property type="entry name" value="GGDEF_dom"/>
</dbReference>
<dbReference type="Pfam" id="PF17178">
    <property type="entry name" value="MASE5"/>
    <property type="match status" value="1"/>
</dbReference>
<comment type="catalytic activity">
    <reaction evidence="3">
        <text>2 GTP = 3',3'-c-di-GMP + 2 diphosphate</text>
        <dbReference type="Rhea" id="RHEA:24898"/>
        <dbReference type="ChEBI" id="CHEBI:33019"/>
        <dbReference type="ChEBI" id="CHEBI:37565"/>
        <dbReference type="ChEBI" id="CHEBI:58805"/>
        <dbReference type="EC" id="2.7.7.65"/>
    </reaction>
</comment>
<evidence type="ECO:0000313" key="8">
    <source>
        <dbReference type="Proteomes" id="UP000218676"/>
    </source>
</evidence>
<feature type="transmembrane region" description="Helical" evidence="4">
    <location>
        <begin position="59"/>
        <end position="76"/>
    </location>
</feature>
<dbReference type="EMBL" id="AP018046">
    <property type="protein sequence ID" value="BAX54943.1"/>
    <property type="molecule type" value="Genomic_DNA"/>
</dbReference>
<evidence type="ECO:0000256" key="4">
    <source>
        <dbReference type="SAM" id="Phobius"/>
    </source>
</evidence>
<dbReference type="PANTHER" id="PTHR45138">
    <property type="entry name" value="REGULATORY COMPONENTS OF SENSORY TRANSDUCTION SYSTEM"/>
    <property type="match status" value="1"/>
</dbReference>
<dbReference type="GO" id="GO:0043709">
    <property type="term" value="P:cell adhesion involved in single-species biofilm formation"/>
    <property type="evidence" value="ECO:0007669"/>
    <property type="project" value="TreeGrafter"/>
</dbReference>
<dbReference type="InterPro" id="IPR029787">
    <property type="entry name" value="Nucleotide_cyclase"/>
</dbReference>
<evidence type="ECO:0000313" key="6">
    <source>
        <dbReference type="EMBL" id="BAX54943.1"/>
    </source>
</evidence>
<evidence type="ECO:0000313" key="7">
    <source>
        <dbReference type="EMBL" id="QOD58564.1"/>
    </source>
</evidence>
<dbReference type="AlphaFoldDB" id="A0A1Q9GZL9"/>
<dbReference type="PROSITE" id="PS50887">
    <property type="entry name" value="GGDEF"/>
    <property type="match status" value="1"/>
</dbReference>
<proteinExistence type="predicted"/>
<keyword evidence="4" id="KW-1133">Transmembrane helix</keyword>
<dbReference type="FunFam" id="3.30.70.270:FF:000001">
    <property type="entry name" value="Diguanylate cyclase domain protein"/>
    <property type="match status" value="1"/>
</dbReference>
<comment type="cofactor">
    <cofactor evidence="1">
        <name>Mg(2+)</name>
        <dbReference type="ChEBI" id="CHEBI:18420"/>
    </cofactor>
</comment>
<dbReference type="SUPFAM" id="SSF55073">
    <property type="entry name" value="Nucleotide cyclase"/>
    <property type="match status" value="1"/>
</dbReference>
<feature type="domain" description="GGDEF" evidence="5">
    <location>
        <begin position="234"/>
        <end position="367"/>
    </location>
</feature>